<proteinExistence type="inferred from homology"/>
<feature type="binding site" evidence="3">
    <location>
        <position position="61"/>
    </location>
    <ligand>
        <name>Ca(2+)</name>
        <dbReference type="ChEBI" id="CHEBI:29108"/>
    </ligand>
</feature>
<protein>
    <submittedName>
        <fullName evidence="5">Mn-containing catalase</fullName>
    </submittedName>
</protein>
<dbReference type="InterPro" id="IPR007760">
    <property type="entry name" value="Mn_catalase"/>
</dbReference>
<evidence type="ECO:0000256" key="3">
    <source>
        <dbReference type="PIRSR" id="PIRSR607760-2"/>
    </source>
</evidence>
<comment type="cofactor">
    <cofactor evidence="3">
        <name>Ca(2+)</name>
        <dbReference type="ChEBI" id="CHEBI:29108"/>
    </cofactor>
    <text evidence="3">Binds 1 Ca(2+) ion per subunit.</text>
</comment>
<accession>A0A852V6N5</accession>
<dbReference type="InterPro" id="IPR012347">
    <property type="entry name" value="Ferritin-like"/>
</dbReference>
<dbReference type="EMBL" id="JACCCO010000002">
    <property type="protein sequence ID" value="NYF41665.1"/>
    <property type="molecule type" value="Genomic_DNA"/>
</dbReference>
<sequence length="416" mass="45123">MFFHTKRLQLEAKPEKPDPVYAHKLQELLGGAYGEMTVTMQYLMQGWNCRLPGKHKDLIMDIATEEIGHVEMIATMIARLLEGAPATATTKMAMADPVIGAVIGGMDPQRAIVSGGGPLLADSNGHPWNGRYVVAGGNLLADLYADVAAEAQGRMQAARLYDMTDDPDVKDMLKFNLARDTLHRNMWLKAIEELQPDGLEPLPIAPNALFEEEHAEHASAIWNLSEGDEGAQGGWASGTQPDGRHEFSYYMEPRALGDVAMPPPPDPKLYDTYDGSLGEPRGPALGTGTGPIGKIKDALSRPARGRPQTMGGARARFPPRPGRDAGRRTGARRPRPAGPAPGGAPHGAGPVVRPGVRRLGRLHRPGQLRHQHVRRRPLRPHAAVGDRRRQRDGDVRPGPVGQARHRHRPQPAAGVP</sequence>
<feature type="region of interest" description="Disordered" evidence="4">
    <location>
        <begin position="259"/>
        <end position="416"/>
    </location>
</feature>
<organism evidence="5 6">
    <name type="scientific">Streptosporangium sandarakinum</name>
    <dbReference type="NCBI Taxonomy" id="1260955"/>
    <lineage>
        <taxon>Bacteria</taxon>
        <taxon>Bacillati</taxon>
        <taxon>Actinomycetota</taxon>
        <taxon>Actinomycetes</taxon>
        <taxon>Streptosporangiales</taxon>
        <taxon>Streptosporangiaceae</taxon>
        <taxon>Streptosporangium</taxon>
    </lineage>
</organism>
<dbReference type="AlphaFoldDB" id="A0A852V6N5"/>
<feature type="binding site" evidence="3">
    <location>
        <position position="225"/>
    </location>
    <ligand>
        <name>Ca(2+)</name>
        <dbReference type="ChEBI" id="CHEBI:29108"/>
    </ligand>
</feature>
<keyword evidence="2" id="KW-0479">Metal-binding</keyword>
<feature type="binding site" evidence="2">
    <location>
        <position position="35"/>
    </location>
    <ligand>
        <name>Mn(2+)</name>
        <dbReference type="ChEBI" id="CHEBI:29035"/>
        <label>1</label>
    </ligand>
</feature>
<evidence type="ECO:0000256" key="4">
    <source>
        <dbReference type="SAM" id="MobiDB-lite"/>
    </source>
</evidence>
<feature type="binding site" evidence="2">
    <location>
        <position position="183"/>
    </location>
    <ligand>
        <name>Mn(2+)</name>
        <dbReference type="ChEBI" id="CHEBI:29035"/>
        <label>1</label>
    </ligand>
</feature>
<evidence type="ECO:0000256" key="2">
    <source>
        <dbReference type="PIRSR" id="PIRSR607760-1"/>
    </source>
</evidence>
<keyword evidence="6" id="KW-1185">Reference proteome</keyword>
<feature type="compositionally biased region" description="Basic and acidic residues" evidence="4">
    <location>
        <begin position="384"/>
        <end position="395"/>
    </location>
</feature>
<feature type="binding site" evidence="2">
    <location>
        <position position="69"/>
    </location>
    <ligand>
        <name>Mn(2+)</name>
        <dbReference type="ChEBI" id="CHEBI:29035"/>
        <label>1</label>
    </ligand>
</feature>
<dbReference type="GO" id="GO:0046872">
    <property type="term" value="F:metal ion binding"/>
    <property type="evidence" value="ECO:0007669"/>
    <property type="project" value="UniProtKB-KW"/>
</dbReference>
<name>A0A852V6N5_9ACTN</name>
<feature type="binding site" evidence="3">
    <location>
        <position position="57"/>
    </location>
    <ligand>
        <name>Ca(2+)</name>
        <dbReference type="ChEBI" id="CHEBI:29108"/>
    </ligand>
</feature>
<dbReference type="Pfam" id="PF05067">
    <property type="entry name" value="Mn_catalase"/>
    <property type="match status" value="1"/>
</dbReference>
<feature type="binding site" evidence="3">
    <location>
        <position position="223"/>
    </location>
    <ligand>
        <name>Ca(2+)</name>
        <dbReference type="ChEBI" id="CHEBI:29108"/>
    </ligand>
</feature>
<dbReference type="Proteomes" id="UP000576393">
    <property type="component" value="Unassembled WGS sequence"/>
</dbReference>
<comment type="caution">
    <text evidence="5">The sequence shown here is derived from an EMBL/GenBank/DDBJ whole genome shotgun (WGS) entry which is preliminary data.</text>
</comment>
<keyword evidence="3" id="KW-0106">Calcium</keyword>
<feature type="binding site" evidence="2">
    <location>
        <position position="66"/>
    </location>
    <ligand>
        <name>Mn(2+)</name>
        <dbReference type="ChEBI" id="CHEBI:29035"/>
        <label>2</label>
    </ligand>
</feature>
<feature type="binding site" evidence="3">
    <location>
        <position position="227"/>
    </location>
    <ligand>
        <name>Ca(2+)</name>
        <dbReference type="ChEBI" id="CHEBI:29108"/>
    </ligand>
</feature>
<feature type="compositionally biased region" description="Basic residues" evidence="4">
    <location>
        <begin position="355"/>
        <end position="379"/>
    </location>
</feature>
<comment type="cofactor">
    <cofactor evidence="2">
        <name>Mn(2+)</name>
        <dbReference type="ChEBI" id="CHEBI:29035"/>
    </cofactor>
    <text evidence="2">Binds 2 manganese ions per subunit.</text>
</comment>
<evidence type="ECO:0000313" key="5">
    <source>
        <dbReference type="EMBL" id="NYF41665.1"/>
    </source>
</evidence>
<gene>
    <name evidence="5" type="ORF">HDA43_003866</name>
</gene>
<keyword evidence="2" id="KW-0464">Manganese</keyword>
<feature type="binding site" evidence="2">
    <location>
        <position position="150"/>
    </location>
    <ligand>
        <name>Mn(2+)</name>
        <dbReference type="ChEBI" id="CHEBI:29035"/>
        <label>1</label>
    </ligand>
</feature>
<evidence type="ECO:0000313" key="6">
    <source>
        <dbReference type="Proteomes" id="UP000576393"/>
    </source>
</evidence>
<comment type="similarity">
    <text evidence="1">Belongs to the manganese catalase family.</text>
</comment>
<dbReference type="SUPFAM" id="SSF47240">
    <property type="entry name" value="Ferritin-like"/>
    <property type="match status" value="1"/>
</dbReference>
<dbReference type="InterPro" id="IPR039377">
    <property type="entry name" value="Mn_catalase_dom"/>
</dbReference>
<dbReference type="Gene3D" id="1.20.1260.10">
    <property type="match status" value="1"/>
</dbReference>
<evidence type="ECO:0000256" key="1">
    <source>
        <dbReference type="ARBA" id="ARBA00007644"/>
    </source>
</evidence>
<dbReference type="CDD" id="cd01051">
    <property type="entry name" value="Mn_catalase"/>
    <property type="match status" value="1"/>
</dbReference>
<dbReference type="InterPro" id="IPR009078">
    <property type="entry name" value="Ferritin-like_SF"/>
</dbReference>
<reference evidence="5 6" key="1">
    <citation type="submission" date="2020-07" db="EMBL/GenBank/DDBJ databases">
        <title>Sequencing the genomes of 1000 actinobacteria strains.</title>
        <authorList>
            <person name="Klenk H.-P."/>
        </authorList>
    </citation>
    <scope>NUCLEOTIDE SEQUENCE [LARGE SCALE GENOMIC DNA]</scope>
    <source>
        <strain evidence="5 6">DSM 45763</strain>
    </source>
</reference>